<proteinExistence type="predicted"/>
<dbReference type="InterPro" id="IPR001818">
    <property type="entry name" value="Pept_M10_metallopeptidase"/>
</dbReference>
<evidence type="ECO:0000256" key="1">
    <source>
        <dbReference type="ARBA" id="ARBA00022670"/>
    </source>
</evidence>
<name>A0ABY3DI18_9BURK</name>
<evidence type="ECO:0000256" key="4">
    <source>
        <dbReference type="ARBA" id="ARBA00022833"/>
    </source>
</evidence>
<evidence type="ECO:0000313" key="8">
    <source>
        <dbReference type="Proteomes" id="UP000315577"/>
    </source>
</evidence>
<protein>
    <submittedName>
        <fullName evidence="7">Serralysin C</fullName>
        <ecNumber evidence="7">3.4.24.40</ecNumber>
    </submittedName>
</protein>
<evidence type="ECO:0000259" key="5">
    <source>
        <dbReference type="Pfam" id="PF00413"/>
    </source>
</evidence>
<dbReference type="EMBL" id="VJNC01000007">
    <property type="protein sequence ID" value="TSE22088.1"/>
    <property type="molecule type" value="Genomic_DNA"/>
</dbReference>
<gene>
    <name evidence="7" type="primary">prtC_1</name>
    <name evidence="7" type="ORF">Tigna_01255</name>
</gene>
<evidence type="ECO:0000256" key="3">
    <source>
        <dbReference type="ARBA" id="ARBA00022801"/>
    </source>
</evidence>
<reference evidence="7 8" key="1">
    <citation type="submission" date="2019-07" db="EMBL/GenBank/DDBJ databases">
        <title>Tepidimonas ignava SPS-1037 draft genome.</title>
        <authorList>
            <person name="Da Costa M.S."/>
            <person name="Froufe H.J.C."/>
            <person name="Egas C."/>
            <person name="Albuquerque L."/>
        </authorList>
    </citation>
    <scope>NUCLEOTIDE SEQUENCE [LARGE SCALE GENOMIC DNA]</scope>
    <source>
        <strain evidence="7 8">SPS-1037</strain>
    </source>
</reference>
<dbReference type="Gene3D" id="2.150.10.10">
    <property type="entry name" value="Serralysin-like metalloprotease, C-terminal"/>
    <property type="match status" value="1"/>
</dbReference>
<keyword evidence="1" id="KW-0645">Protease</keyword>
<sequence>MTLAQRLKLIELYIGYFNRAPEQAGLDYWAGELAALLGRGVTEAQAYQSIADRFYDAGLQFGLYKADDSVESFIQQVYKNVLGRDEVDAQGLAYWKGKLAGNEVSRGQFVLAVIQGAKDYVANAAKDDPYKWVGAYLDNRLAVAEQFAANSAGLSGQDAITKGQRVIVDTVTPEKVKAGQDALQAIHEAGITLPGAASAAAAGERYANNINVPFTRASVQVQWLEAQEGTEAYEWSQPTVTVSFPNVIPTDHAADEDFAAGWQSVPTQWRAAWLSAMQQALAPININLQGVDSDGDIRIALGALDSWAYGWANYPDVGLGGDLQIKSAFAFEQAGTINKTNYLSTVLVHELGHAMGLKHPFEDDPVMPAALDSQLLSIMSYTSAPDLWPTAQWALLPGGRTEVTSQYDQVFRSDYGIADLAVLTVLYGANKNHHAGNTTYTLAPPSPSTWAYSTLSDASGTDTLDLTVITRGNRIDMRPGTLSDVAPMTPEAWAEKLYDEGMAYYQAQGFAPAWLSTWVSGYVQEVVQRAGERLWNGQYNLGVAYGTVIENLRLGGGDDTVRDNAANNIIDTGAGNDTVYLLGGGWDAVYGNAGTDVVVIPSLAAATVQRHSSASAATIIINSGAAAVLRDVEYIADTSGNWTALSDALVGVAPKIAAWSDGPMLA</sequence>
<keyword evidence="8" id="KW-1185">Reference proteome</keyword>
<dbReference type="RefSeq" id="WP_143946029.1">
    <property type="nucleotide sequence ID" value="NZ_VJNC01000007.1"/>
</dbReference>
<dbReference type="SUPFAM" id="SSF55486">
    <property type="entry name" value="Metalloproteases ('zincins'), catalytic domain"/>
    <property type="match status" value="1"/>
</dbReference>
<dbReference type="Pfam" id="PF00413">
    <property type="entry name" value="Peptidase_M10"/>
    <property type="match status" value="1"/>
</dbReference>
<keyword evidence="3 7" id="KW-0378">Hydrolase</keyword>
<feature type="domain" description="DUF4214" evidence="6">
    <location>
        <begin position="64"/>
        <end position="115"/>
    </location>
</feature>
<keyword evidence="2" id="KW-0479">Metal-binding</keyword>
<dbReference type="Gene3D" id="3.40.390.10">
    <property type="entry name" value="Collagenase (Catalytic Domain)"/>
    <property type="match status" value="1"/>
</dbReference>
<dbReference type="Pfam" id="PF13946">
    <property type="entry name" value="DUF4214"/>
    <property type="match status" value="1"/>
</dbReference>
<feature type="domain" description="Peptidase M10 metallopeptidase" evidence="5">
    <location>
        <begin position="310"/>
        <end position="370"/>
    </location>
</feature>
<evidence type="ECO:0000256" key="2">
    <source>
        <dbReference type="ARBA" id="ARBA00022723"/>
    </source>
</evidence>
<dbReference type="InterPro" id="IPR011049">
    <property type="entry name" value="Serralysin-like_metalloprot_C"/>
</dbReference>
<keyword evidence="4" id="KW-0862">Zinc</keyword>
<comment type="caution">
    <text evidence="7">The sequence shown here is derived from an EMBL/GenBank/DDBJ whole genome shotgun (WGS) entry which is preliminary data.</text>
</comment>
<dbReference type="SUPFAM" id="SSF51120">
    <property type="entry name" value="beta-Roll"/>
    <property type="match status" value="1"/>
</dbReference>
<dbReference type="Proteomes" id="UP000315577">
    <property type="component" value="Unassembled WGS sequence"/>
</dbReference>
<evidence type="ECO:0000313" key="7">
    <source>
        <dbReference type="EMBL" id="TSE22088.1"/>
    </source>
</evidence>
<organism evidence="7 8">
    <name type="scientific">Tepidimonas ignava</name>
    <dbReference type="NCBI Taxonomy" id="114249"/>
    <lineage>
        <taxon>Bacteria</taxon>
        <taxon>Pseudomonadati</taxon>
        <taxon>Pseudomonadota</taxon>
        <taxon>Betaproteobacteria</taxon>
        <taxon>Burkholderiales</taxon>
        <taxon>Tepidimonas</taxon>
    </lineage>
</organism>
<dbReference type="InterPro" id="IPR024079">
    <property type="entry name" value="MetalloPept_cat_dom_sf"/>
</dbReference>
<evidence type="ECO:0000259" key="6">
    <source>
        <dbReference type="Pfam" id="PF13946"/>
    </source>
</evidence>
<dbReference type="InterPro" id="IPR025282">
    <property type="entry name" value="DUF4214"/>
</dbReference>
<dbReference type="EC" id="3.4.24.40" evidence="7"/>
<dbReference type="GO" id="GO:0016787">
    <property type="term" value="F:hydrolase activity"/>
    <property type="evidence" value="ECO:0007669"/>
    <property type="project" value="UniProtKB-KW"/>
</dbReference>
<accession>A0ABY3DI18</accession>